<sequence length="227" mass="24738">MDAEHARALSRSLGPLPEPLLASAMTRPVPAPPPAPSAAVSSPSDLERMRHAGAGDPEAQAWLMTHVISRVRRIARTFLRSAADADDAAQLALLAILESASSYRGDAAVEAWARRVAVRTILRYARQQRREGAPVAPESAIDEEIAQAPYQPPFEALPREARAYLDELPEAQRHVILLHHALDYSIEEIAGMTEVSADTVKSRLRLGIGALRKQVRQDLAVGRKRAS</sequence>
<organism evidence="8 9">
    <name type="scientific">Sorangium cellulosum (strain So ce56)</name>
    <name type="common">Polyangium cellulosum (strain So ce56)</name>
    <dbReference type="NCBI Taxonomy" id="448385"/>
    <lineage>
        <taxon>Bacteria</taxon>
        <taxon>Pseudomonadati</taxon>
        <taxon>Myxococcota</taxon>
        <taxon>Polyangia</taxon>
        <taxon>Polyangiales</taxon>
        <taxon>Polyangiaceae</taxon>
        <taxon>Sorangium</taxon>
    </lineage>
</organism>
<dbReference type="PANTHER" id="PTHR43133:SF51">
    <property type="entry name" value="RNA POLYMERASE SIGMA FACTOR"/>
    <property type="match status" value="1"/>
</dbReference>
<dbReference type="BioCyc" id="SCEL448385:SCE_RS40110-MONOMER"/>
<dbReference type="PANTHER" id="PTHR43133">
    <property type="entry name" value="RNA POLYMERASE ECF-TYPE SIGMA FACTO"/>
    <property type="match status" value="1"/>
</dbReference>
<name>A9FBE1_SORC5</name>
<evidence type="ECO:0000256" key="5">
    <source>
        <dbReference type="SAM" id="MobiDB-lite"/>
    </source>
</evidence>
<dbReference type="GO" id="GO:0016987">
    <property type="term" value="F:sigma factor activity"/>
    <property type="evidence" value="ECO:0007669"/>
    <property type="project" value="UniProtKB-KW"/>
</dbReference>
<feature type="region of interest" description="Disordered" evidence="5">
    <location>
        <begin position="1"/>
        <end position="50"/>
    </location>
</feature>
<accession>A9FBE1</accession>
<dbReference type="InterPro" id="IPR039425">
    <property type="entry name" value="RNA_pol_sigma-70-like"/>
</dbReference>
<evidence type="ECO:0000256" key="1">
    <source>
        <dbReference type="ARBA" id="ARBA00010641"/>
    </source>
</evidence>
<keyword evidence="9" id="KW-1185">Reference proteome</keyword>
<proteinExistence type="inferred from homology"/>
<dbReference type="InterPro" id="IPR013325">
    <property type="entry name" value="RNA_pol_sigma_r2"/>
</dbReference>
<dbReference type="Gene3D" id="1.10.1740.10">
    <property type="match status" value="1"/>
</dbReference>
<dbReference type="InterPro" id="IPR014284">
    <property type="entry name" value="RNA_pol_sigma-70_dom"/>
</dbReference>
<feature type="domain" description="RNA polymerase sigma factor 70 region 4 type 2" evidence="7">
    <location>
        <begin position="161"/>
        <end position="207"/>
    </location>
</feature>
<dbReference type="EMBL" id="AM746676">
    <property type="protein sequence ID" value="CAN98003.1"/>
    <property type="molecule type" value="Genomic_DNA"/>
</dbReference>
<evidence type="ECO:0000256" key="4">
    <source>
        <dbReference type="ARBA" id="ARBA00023163"/>
    </source>
</evidence>
<dbReference type="STRING" id="448385.sce7833"/>
<dbReference type="eggNOG" id="COG1595">
    <property type="taxonomic scope" value="Bacteria"/>
</dbReference>
<dbReference type="Gene3D" id="1.10.10.10">
    <property type="entry name" value="Winged helix-like DNA-binding domain superfamily/Winged helix DNA-binding domain"/>
    <property type="match status" value="1"/>
</dbReference>
<dbReference type="InterPro" id="IPR036388">
    <property type="entry name" value="WH-like_DNA-bd_sf"/>
</dbReference>
<dbReference type="CDD" id="cd06171">
    <property type="entry name" value="Sigma70_r4"/>
    <property type="match status" value="1"/>
</dbReference>
<reference evidence="8 9" key="1">
    <citation type="journal article" date="2007" name="Nat. Biotechnol.">
        <title>Complete genome sequence of the myxobacterium Sorangium cellulosum.</title>
        <authorList>
            <person name="Schneiker S."/>
            <person name="Perlova O."/>
            <person name="Kaiser O."/>
            <person name="Gerth K."/>
            <person name="Alici A."/>
            <person name="Altmeyer M.O."/>
            <person name="Bartels D."/>
            <person name="Bekel T."/>
            <person name="Beyer S."/>
            <person name="Bode E."/>
            <person name="Bode H.B."/>
            <person name="Bolten C.J."/>
            <person name="Choudhuri J.V."/>
            <person name="Doss S."/>
            <person name="Elnakady Y.A."/>
            <person name="Frank B."/>
            <person name="Gaigalat L."/>
            <person name="Goesmann A."/>
            <person name="Groeger C."/>
            <person name="Gross F."/>
            <person name="Jelsbak L."/>
            <person name="Jelsbak L."/>
            <person name="Kalinowski J."/>
            <person name="Kegler C."/>
            <person name="Knauber T."/>
            <person name="Konietzny S."/>
            <person name="Kopp M."/>
            <person name="Krause L."/>
            <person name="Krug D."/>
            <person name="Linke B."/>
            <person name="Mahmud T."/>
            <person name="Martinez-Arias R."/>
            <person name="McHardy A.C."/>
            <person name="Merai M."/>
            <person name="Meyer F."/>
            <person name="Mormann S."/>
            <person name="Munoz-Dorado J."/>
            <person name="Perez J."/>
            <person name="Pradella S."/>
            <person name="Rachid S."/>
            <person name="Raddatz G."/>
            <person name="Rosenau F."/>
            <person name="Rueckert C."/>
            <person name="Sasse F."/>
            <person name="Scharfe M."/>
            <person name="Schuster S.C."/>
            <person name="Suen G."/>
            <person name="Treuner-Lange A."/>
            <person name="Velicer G.J."/>
            <person name="Vorholter F.-J."/>
            <person name="Weissman K.J."/>
            <person name="Welch R.D."/>
            <person name="Wenzel S.C."/>
            <person name="Whitworth D.E."/>
            <person name="Wilhelm S."/>
            <person name="Wittmann C."/>
            <person name="Bloecker H."/>
            <person name="Puehler A."/>
            <person name="Mueller R."/>
        </authorList>
    </citation>
    <scope>NUCLEOTIDE SEQUENCE [LARGE SCALE GENOMIC DNA]</scope>
    <source>
        <strain evidence="9">So ce56</strain>
    </source>
</reference>
<dbReference type="InterPro" id="IPR013324">
    <property type="entry name" value="RNA_pol_sigma_r3/r4-like"/>
</dbReference>
<evidence type="ECO:0000313" key="9">
    <source>
        <dbReference type="Proteomes" id="UP000002139"/>
    </source>
</evidence>
<dbReference type="GO" id="GO:0003677">
    <property type="term" value="F:DNA binding"/>
    <property type="evidence" value="ECO:0007669"/>
    <property type="project" value="InterPro"/>
</dbReference>
<evidence type="ECO:0000259" key="7">
    <source>
        <dbReference type="Pfam" id="PF08281"/>
    </source>
</evidence>
<feature type="domain" description="RNA polymerase sigma-70 region 2" evidence="6">
    <location>
        <begin position="64"/>
        <end position="130"/>
    </location>
</feature>
<dbReference type="Pfam" id="PF08281">
    <property type="entry name" value="Sigma70_r4_2"/>
    <property type="match status" value="1"/>
</dbReference>
<dbReference type="GO" id="GO:0006352">
    <property type="term" value="P:DNA-templated transcription initiation"/>
    <property type="evidence" value="ECO:0007669"/>
    <property type="project" value="InterPro"/>
</dbReference>
<gene>
    <name evidence="8" type="ordered locus">sce7833</name>
</gene>
<keyword evidence="4" id="KW-0804">Transcription</keyword>
<keyword evidence="3" id="KW-0731">Sigma factor</keyword>
<dbReference type="SUPFAM" id="SSF88946">
    <property type="entry name" value="Sigma2 domain of RNA polymerase sigma factors"/>
    <property type="match status" value="1"/>
</dbReference>
<comment type="similarity">
    <text evidence="1">Belongs to the sigma-70 factor family. ECF subfamily.</text>
</comment>
<evidence type="ECO:0000256" key="3">
    <source>
        <dbReference type="ARBA" id="ARBA00023082"/>
    </source>
</evidence>
<dbReference type="InterPro" id="IPR013249">
    <property type="entry name" value="RNA_pol_sigma70_r4_t2"/>
</dbReference>
<keyword evidence="2" id="KW-0805">Transcription regulation</keyword>
<dbReference type="KEGG" id="scl:sce7833"/>
<protein>
    <submittedName>
        <fullName evidence="8">ECF-family RNA polymerase sigma factor</fullName>
    </submittedName>
</protein>
<dbReference type="RefSeq" id="WP_012240442.1">
    <property type="nucleotide sequence ID" value="NC_010162.1"/>
</dbReference>
<evidence type="ECO:0000259" key="6">
    <source>
        <dbReference type="Pfam" id="PF04542"/>
    </source>
</evidence>
<dbReference type="AlphaFoldDB" id="A9FBE1"/>
<dbReference type="InterPro" id="IPR007627">
    <property type="entry name" value="RNA_pol_sigma70_r2"/>
</dbReference>
<evidence type="ECO:0000256" key="2">
    <source>
        <dbReference type="ARBA" id="ARBA00023015"/>
    </source>
</evidence>
<dbReference type="Pfam" id="PF04542">
    <property type="entry name" value="Sigma70_r2"/>
    <property type="match status" value="1"/>
</dbReference>
<evidence type="ECO:0000313" key="8">
    <source>
        <dbReference type="EMBL" id="CAN98003.1"/>
    </source>
</evidence>
<dbReference type="NCBIfam" id="TIGR02937">
    <property type="entry name" value="sigma70-ECF"/>
    <property type="match status" value="1"/>
</dbReference>
<dbReference type="SUPFAM" id="SSF88659">
    <property type="entry name" value="Sigma3 and sigma4 domains of RNA polymerase sigma factors"/>
    <property type="match status" value="1"/>
</dbReference>
<dbReference type="HOGENOM" id="CLU_047691_11_1_7"/>
<dbReference type="Proteomes" id="UP000002139">
    <property type="component" value="Chromosome"/>
</dbReference>